<proteinExistence type="predicted"/>
<organism evidence="2 3">
    <name type="scientific">Cohnella rhizosphaerae</name>
    <dbReference type="NCBI Taxonomy" id="1457232"/>
    <lineage>
        <taxon>Bacteria</taxon>
        <taxon>Bacillati</taxon>
        <taxon>Bacillota</taxon>
        <taxon>Bacilli</taxon>
        <taxon>Bacillales</taxon>
        <taxon>Paenibacillaceae</taxon>
        <taxon>Cohnella</taxon>
    </lineage>
</organism>
<accession>A0A9X4QUY0</accession>
<evidence type="ECO:0000313" key="3">
    <source>
        <dbReference type="Proteomes" id="UP001153404"/>
    </source>
</evidence>
<gene>
    <name evidence="2" type="ORF">OMP40_24655</name>
</gene>
<keyword evidence="3" id="KW-1185">Reference proteome</keyword>
<feature type="coiled-coil region" evidence="1">
    <location>
        <begin position="136"/>
        <end position="180"/>
    </location>
</feature>
<evidence type="ECO:0000313" key="2">
    <source>
        <dbReference type="EMBL" id="MDG0812185.1"/>
    </source>
</evidence>
<dbReference type="AlphaFoldDB" id="A0A9X4QUY0"/>
<protein>
    <submittedName>
        <fullName evidence="2">Uncharacterized protein</fullName>
    </submittedName>
</protein>
<dbReference type="Proteomes" id="UP001153404">
    <property type="component" value="Unassembled WGS sequence"/>
</dbReference>
<dbReference type="Gene3D" id="6.10.250.3150">
    <property type="match status" value="1"/>
</dbReference>
<sequence>MRRLALFAAAVVFLAMLIPGKFVPTPPPAYAEPLSETTRQLLEKGLSVVEIDREIERISGLREDTERTIAQNETKLAERQVAIAAQREKAGRVLRAYYMGRKEAMLGMLVNFKSLAGLLRSWDLMDTIFESDRRTLADFNREYEEIRKGQDKLKKDKDELSRVAAELASQRERVAALQSEIQSAIDGSENPALAQKQLEEMQAYWKSAGLYEVRRHFSALAKAMNKLPEWMKDHPEALKTKGLSTTLTLTDAQLNEFLRGQSELLKDFTVAFKPNLVSLHGKSGALEVAVTGTYTVENEPKNAIMFHMGSLVFNGLTLPDTTRDDLVRDFDLGFYPQQMMAYLKADSVSLEDGKLIVKLKIGK</sequence>
<evidence type="ECO:0000256" key="1">
    <source>
        <dbReference type="SAM" id="Coils"/>
    </source>
</evidence>
<dbReference type="RefSeq" id="WP_277535351.1">
    <property type="nucleotide sequence ID" value="NZ_JAPDIA010000008.1"/>
</dbReference>
<reference evidence="2" key="1">
    <citation type="submission" date="2022-10" db="EMBL/GenBank/DDBJ databases">
        <title>Comparative genomic analysis of Cohnella hashimotonis sp. nov., isolated from the International Space Station.</title>
        <authorList>
            <person name="Simpson A."/>
            <person name="Venkateswaran K."/>
        </authorList>
    </citation>
    <scope>NUCLEOTIDE SEQUENCE</scope>
    <source>
        <strain evidence="2">DSM 28161</strain>
    </source>
</reference>
<keyword evidence="1" id="KW-0175">Coiled coil</keyword>
<dbReference type="EMBL" id="JAPDIA010000008">
    <property type="protein sequence ID" value="MDG0812185.1"/>
    <property type="molecule type" value="Genomic_DNA"/>
</dbReference>
<comment type="caution">
    <text evidence="2">The sequence shown here is derived from an EMBL/GenBank/DDBJ whole genome shotgun (WGS) entry which is preliminary data.</text>
</comment>
<name>A0A9X4QUY0_9BACL</name>